<feature type="signal peptide" evidence="1">
    <location>
        <begin position="1"/>
        <end position="25"/>
    </location>
</feature>
<name>A0A290ZC59_9PSEU</name>
<reference evidence="2" key="1">
    <citation type="submission" date="2017-09" db="EMBL/GenBank/DDBJ databases">
        <title>Complete Genome Sequence of ansamitocin-producing Bacterium Actinosynnema pretiosum X47.</title>
        <authorList>
            <person name="Cao G."/>
            <person name="Zong G."/>
            <person name="Zhong C."/>
            <person name="Fu J."/>
        </authorList>
    </citation>
    <scope>NUCLEOTIDE SEQUENCE [LARGE SCALE GENOMIC DNA]</scope>
    <source>
        <strain evidence="2">X47</strain>
    </source>
</reference>
<keyword evidence="3" id="KW-1185">Reference proteome</keyword>
<evidence type="ECO:0000256" key="1">
    <source>
        <dbReference type="SAM" id="SignalP"/>
    </source>
</evidence>
<dbReference type="KEGG" id="apre:CNX65_27500"/>
<dbReference type="RefSeq" id="WP_096496340.1">
    <property type="nucleotide sequence ID" value="NZ_CP023445.1"/>
</dbReference>
<accession>A0A290ZC59</accession>
<evidence type="ECO:0008006" key="4">
    <source>
        <dbReference type="Google" id="ProtNLM"/>
    </source>
</evidence>
<dbReference type="PROSITE" id="PS51257">
    <property type="entry name" value="PROKAR_LIPOPROTEIN"/>
    <property type="match status" value="1"/>
</dbReference>
<organism evidence="2 3">
    <name type="scientific">Actinosynnema pretiosum</name>
    <dbReference type="NCBI Taxonomy" id="42197"/>
    <lineage>
        <taxon>Bacteria</taxon>
        <taxon>Bacillati</taxon>
        <taxon>Actinomycetota</taxon>
        <taxon>Actinomycetes</taxon>
        <taxon>Pseudonocardiales</taxon>
        <taxon>Pseudonocardiaceae</taxon>
        <taxon>Actinosynnema</taxon>
    </lineage>
</organism>
<dbReference type="Proteomes" id="UP000218505">
    <property type="component" value="Chromosome"/>
</dbReference>
<keyword evidence="1" id="KW-0732">Signal</keyword>
<dbReference type="AlphaFoldDB" id="A0A290ZC59"/>
<gene>
    <name evidence="2" type="ORF">CNX65_27500</name>
</gene>
<evidence type="ECO:0000313" key="3">
    <source>
        <dbReference type="Proteomes" id="UP000218505"/>
    </source>
</evidence>
<dbReference type="EMBL" id="CP023445">
    <property type="protein sequence ID" value="ATE56564.1"/>
    <property type="molecule type" value="Genomic_DNA"/>
</dbReference>
<sequence>MAGARVVVVGLAVAAVLGCASCARVVEKPIVDPAIPTITVPTTTTRVPVMVDRPLPDDCELVVPADVLNERIGRDLGGSTVQIIGIPEPGVGRTAKLDCYYGVGENRGIATAPIVIGLSTYADDAAATTRVTESLDAYRGDGASVSEVEVGKQKAALVLAKDENLVVGSLGKSTFVARAKKDAVPEDQVKAVLTALAARSMTPEEG</sequence>
<protein>
    <recommendedName>
        <fullName evidence="4">DUF3558 domain-containing protein</fullName>
    </recommendedName>
</protein>
<proteinExistence type="predicted"/>
<feature type="chain" id="PRO_5012018954" description="DUF3558 domain-containing protein" evidence="1">
    <location>
        <begin position="26"/>
        <end position="206"/>
    </location>
</feature>
<evidence type="ECO:0000313" key="2">
    <source>
        <dbReference type="EMBL" id="ATE56564.1"/>
    </source>
</evidence>